<dbReference type="GO" id="GO:0016788">
    <property type="term" value="F:hydrolase activity, acting on ester bonds"/>
    <property type="evidence" value="ECO:0007669"/>
    <property type="project" value="TreeGrafter"/>
</dbReference>
<evidence type="ECO:0000256" key="1">
    <source>
        <dbReference type="ARBA" id="ARBA00005622"/>
    </source>
</evidence>
<name>A0A1Y5PW76_9SPHN</name>
<dbReference type="InterPro" id="IPR052558">
    <property type="entry name" value="Siderophore_Hydrolase_D"/>
</dbReference>
<organism evidence="3">
    <name type="scientific">uncultured Sphingopyxis sp</name>
    <dbReference type="NCBI Taxonomy" id="310581"/>
    <lineage>
        <taxon>Bacteria</taxon>
        <taxon>Pseudomonadati</taxon>
        <taxon>Pseudomonadota</taxon>
        <taxon>Alphaproteobacteria</taxon>
        <taxon>Sphingomonadales</taxon>
        <taxon>Sphingomonadaceae</taxon>
        <taxon>Sphingopyxis</taxon>
        <taxon>environmental samples</taxon>
    </lineage>
</organism>
<sequence length="290" mass="29982">MSFSVRAALEQFTLPHPSGEGALTISVAPPAAPMPESGVPVLYVVDGDLLFGMAAEIARAVSSAAAFPAHYVVGIGYDADYADFLKRRTADLAPPIGAEALESLGGMAAAIGGAAGGGADAFLAFLTNRLRPEIAARYPNSADGPQILFGHSLGGLFAAHALLTRPGSFAAFIASSPSLWWNGFAILDALPAFKARLAALPRQPRVFVDVGAKEQELPTSVPDGIGVTLEEAQAQIRAARMVDAAKEFAGALGDAGLTDLRHIAFAEDDHVSAAPAAILHGMRFALGRDR</sequence>
<dbReference type="EMBL" id="LT598653">
    <property type="protein sequence ID" value="SBV34273.1"/>
    <property type="molecule type" value="Genomic_DNA"/>
</dbReference>
<accession>A0A1Y5PW76</accession>
<comment type="similarity">
    <text evidence="1">Belongs to the esterase D family.</text>
</comment>
<dbReference type="PANTHER" id="PTHR40841:SF2">
    <property type="entry name" value="SIDEROPHORE-DEGRADING ESTERASE (EUROFUNG)"/>
    <property type="match status" value="1"/>
</dbReference>
<dbReference type="PANTHER" id="PTHR40841">
    <property type="entry name" value="SIDEROPHORE TRIACETYLFUSARININE C ESTERASE"/>
    <property type="match status" value="1"/>
</dbReference>
<dbReference type="Pfam" id="PF00756">
    <property type="entry name" value="Esterase"/>
    <property type="match status" value="1"/>
</dbReference>
<protein>
    <submittedName>
        <fullName evidence="3">Putative esterase</fullName>
    </submittedName>
</protein>
<dbReference type="RefSeq" id="WP_295321031.1">
    <property type="nucleotide sequence ID" value="NZ_LT598653.1"/>
</dbReference>
<dbReference type="AlphaFoldDB" id="A0A1Y5PW76"/>
<dbReference type="SUPFAM" id="SSF53474">
    <property type="entry name" value="alpha/beta-Hydrolases"/>
    <property type="match status" value="1"/>
</dbReference>
<dbReference type="InterPro" id="IPR029058">
    <property type="entry name" value="AB_hydrolase_fold"/>
</dbReference>
<proteinExistence type="inferred from homology"/>
<evidence type="ECO:0000256" key="2">
    <source>
        <dbReference type="ARBA" id="ARBA00022801"/>
    </source>
</evidence>
<gene>
    <name evidence="3" type="ORF">SPPYR_3153</name>
</gene>
<keyword evidence="2" id="KW-0378">Hydrolase</keyword>
<evidence type="ECO:0000313" key="3">
    <source>
        <dbReference type="EMBL" id="SBV34273.1"/>
    </source>
</evidence>
<dbReference type="InterPro" id="IPR000801">
    <property type="entry name" value="Esterase-like"/>
</dbReference>
<dbReference type="KEGG" id="sphu:SPPYR_3153"/>
<reference evidence="3" key="1">
    <citation type="submission" date="2016-03" db="EMBL/GenBank/DDBJ databases">
        <authorList>
            <person name="Ploux O."/>
        </authorList>
    </citation>
    <scope>NUCLEOTIDE SEQUENCE</scope>
    <source>
        <strain evidence="3">UC10</strain>
    </source>
</reference>
<dbReference type="Gene3D" id="3.40.50.1820">
    <property type="entry name" value="alpha/beta hydrolase"/>
    <property type="match status" value="1"/>
</dbReference>